<dbReference type="Gramene" id="OMP02828">
    <property type="protein sequence ID" value="OMP02828"/>
    <property type="gene ID" value="CCACVL1_02683"/>
</dbReference>
<sequence>MDLFEFVRPNVKERVLVRVEEINGSNFLHGSQPYGYPAESNV</sequence>
<reference evidence="1 2" key="1">
    <citation type="submission" date="2013-09" db="EMBL/GenBank/DDBJ databases">
        <title>Corchorus capsularis genome sequencing.</title>
        <authorList>
            <person name="Alam M."/>
            <person name="Haque M.S."/>
            <person name="Islam M.S."/>
            <person name="Emdad E.M."/>
            <person name="Islam M.M."/>
            <person name="Ahmed B."/>
            <person name="Halim A."/>
            <person name="Hossen Q.M.M."/>
            <person name="Hossain M.Z."/>
            <person name="Ahmed R."/>
            <person name="Khan M.M."/>
            <person name="Islam R."/>
            <person name="Rashid M.M."/>
            <person name="Khan S.A."/>
            <person name="Rahman M.S."/>
            <person name="Alam M."/>
        </authorList>
    </citation>
    <scope>NUCLEOTIDE SEQUENCE [LARGE SCALE GENOMIC DNA]</scope>
    <source>
        <strain evidence="2">cv. CVL-1</strain>
        <tissue evidence="1">Whole seedling</tissue>
    </source>
</reference>
<keyword evidence="2" id="KW-1185">Reference proteome</keyword>
<proteinExistence type="predicted"/>
<accession>A0A1R3K765</accession>
<name>A0A1R3K765_COCAP</name>
<evidence type="ECO:0000313" key="2">
    <source>
        <dbReference type="Proteomes" id="UP000188268"/>
    </source>
</evidence>
<gene>
    <name evidence="1" type="ORF">CCACVL1_02683</name>
</gene>
<evidence type="ECO:0000313" key="1">
    <source>
        <dbReference type="EMBL" id="OMP02828.1"/>
    </source>
</evidence>
<organism evidence="1 2">
    <name type="scientific">Corchorus capsularis</name>
    <name type="common">Jute</name>
    <dbReference type="NCBI Taxonomy" id="210143"/>
    <lineage>
        <taxon>Eukaryota</taxon>
        <taxon>Viridiplantae</taxon>
        <taxon>Streptophyta</taxon>
        <taxon>Embryophyta</taxon>
        <taxon>Tracheophyta</taxon>
        <taxon>Spermatophyta</taxon>
        <taxon>Magnoliopsida</taxon>
        <taxon>eudicotyledons</taxon>
        <taxon>Gunneridae</taxon>
        <taxon>Pentapetalae</taxon>
        <taxon>rosids</taxon>
        <taxon>malvids</taxon>
        <taxon>Malvales</taxon>
        <taxon>Malvaceae</taxon>
        <taxon>Grewioideae</taxon>
        <taxon>Apeibeae</taxon>
        <taxon>Corchorus</taxon>
    </lineage>
</organism>
<protein>
    <submittedName>
        <fullName evidence="1">Uncharacterized protein</fullName>
    </submittedName>
</protein>
<comment type="caution">
    <text evidence="1">The sequence shown here is derived from an EMBL/GenBank/DDBJ whole genome shotgun (WGS) entry which is preliminary data.</text>
</comment>
<dbReference type="Proteomes" id="UP000188268">
    <property type="component" value="Unassembled WGS sequence"/>
</dbReference>
<dbReference type="EMBL" id="AWWV01006161">
    <property type="protein sequence ID" value="OMP02828.1"/>
    <property type="molecule type" value="Genomic_DNA"/>
</dbReference>
<dbReference type="AlphaFoldDB" id="A0A1R3K765"/>